<name>A0A328AD52_9CAUL</name>
<accession>A0A328AD52</accession>
<gene>
    <name evidence="1" type="ORF">DJ018_10175</name>
</gene>
<dbReference type="EMBL" id="QFYR01000002">
    <property type="protein sequence ID" value="RAK52570.1"/>
    <property type="molecule type" value="Genomic_DNA"/>
</dbReference>
<dbReference type="Proteomes" id="UP000249725">
    <property type="component" value="Unassembled WGS sequence"/>
</dbReference>
<reference evidence="2" key="1">
    <citation type="submission" date="2018-05" db="EMBL/GenBank/DDBJ databases">
        <authorList>
            <person name="Li X."/>
        </authorList>
    </citation>
    <scope>NUCLEOTIDE SEQUENCE [LARGE SCALE GENOMIC DNA]</scope>
    <source>
        <strain evidence="2">YIM 73061</strain>
    </source>
</reference>
<comment type="caution">
    <text evidence="1">The sequence shown here is derived from an EMBL/GenBank/DDBJ whole genome shotgun (WGS) entry which is preliminary data.</text>
</comment>
<evidence type="ECO:0000313" key="2">
    <source>
        <dbReference type="Proteomes" id="UP000249725"/>
    </source>
</evidence>
<dbReference type="AlphaFoldDB" id="A0A328AD52"/>
<proteinExistence type="predicted"/>
<protein>
    <submittedName>
        <fullName evidence="1">Uncharacterized protein</fullName>
    </submittedName>
</protein>
<keyword evidence="2" id="KW-1185">Reference proteome</keyword>
<organism evidence="1 2">
    <name type="scientific">Phenylobacterium deserti</name>
    <dbReference type="NCBI Taxonomy" id="1914756"/>
    <lineage>
        <taxon>Bacteria</taxon>
        <taxon>Pseudomonadati</taxon>
        <taxon>Pseudomonadota</taxon>
        <taxon>Alphaproteobacteria</taxon>
        <taxon>Caulobacterales</taxon>
        <taxon>Caulobacteraceae</taxon>
        <taxon>Phenylobacterium</taxon>
    </lineage>
</organism>
<evidence type="ECO:0000313" key="1">
    <source>
        <dbReference type="EMBL" id="RAK52570.1"/>
    </source>
</evidence>
<sequence length="65" mass="7563">MDELEQSVFALELLVMLRLSMDDPDRVRQMADAIRVDLDDSTPMERRIRQRALEMLTQMAPAART</sequence>
<dbReference type="RefSeq" id="WP_111514856.1">
    <property type="nucleotide sequence ID" value="NZ_QFYR01000002.1"/>
</dbReference>